<protein>
    <submittedName>
        <fullName evidence="2">PhnM protein</fullName>
    </submittedName>
</protein>
<dbReference type="NCBIfam" id="TIGR02318">
    <property type="entry name" value="phosphono_phnM"/>
    <property type="match status" value="1"/>
</dbReference>
<dbReference type="NCBIfam" id="NF011990">
    <property type="entry name" value="PRK15446.2-6"/>
    <property type="match status" value="1"/>
</dbReference>
<dbReference type="GO" id="GO:0016810">
    <property type="term" value="F:hydrolase activity, acting on carbon-nitrogen (but not peptide) bonds"/>
    <property type="evidence" value="ECO:0007669"/>
    <property type="project" value="InterPro"/>
</dbReference>
<dbReference type="PANTHER" id="PTHR43135">
    <property type="entry name" value="ALPHA-D-RIBOSE 1-METHYLPHOSPHONATE 5-TRIPHOSPHATE DIPHOSPHATASE"/>
    <property type="match status" value="1"/>
</dbReference>
<dbReference type="InterPro" id="IPR012696">
    <property type="entry name" value="PhnM"/>
</dbReference>
<dbReference type="Gene3D" id="3.20.20.140">
    <property type="entry name" value="Metal-dependent hydrolases"/>
    <property type="match status" value="2"/>
</dbReference>
<organism evidence="2 3">
    <name type="scientific">Dickeya solani D s0432-1</name>
    <dbReference type="NCBI Taxonomy" id="1231725"/>
    <lineage>
        <taxon>Bacteria</taxon>
        <taxon>Pseudomonadati</taxon>
        <taxon>Pseudomonadota</taxon>
        <taxon>Gammaproteobacteria</taxon>
        <taxon>Enterobacterales</taxon>
        <taxon>Pectobacteriaceae</taxon>
        <taxon>Dickeya</taxon>
    </lineage>
</organism>
<dbReference type="EMBL" id="AMWE01000002">
    <property type="protein sequence ID" value="ERO58353.1"/>
    <property type="molecule type" value="Genomic_DNA"/>
</dbReference>
<evidence type="ECO:0000259" key="1">
    <source>
        <dbReference type="Pfam" id="PF07969"/>
    </source>
</evidence>
<comment type="caution">
    <text evidence="2">The sequence shown here is derived from an EMBL/GenBank/DDBJ whole genome shotgun (WGS) entry which is preliminary data.</text>
</comment>
<dbReference type="NCBIfam" id="NF011987">
    <property type="entry name" value="PRK15446.2-3"/>
    <property type="match status" value="1"/>
</dbReference>
<sequence length="395" mass="42977">MSAATQIINTTQITNTTRIINNVQLVLQDEVVSGSLAWRNGAIEAFSSTPSQLPQALDGEGGWLLPGLVELHTDNLDKFFMPRPKVDWPAHSAMSSHDALIVASGITTVLDAVAIGDVRDGGHRLDNLRRMIDAIIHSQQLGVNRAQHLIHLRCELPHHTTLPLFEALMTTPEVALVSLMDHSPGQRQFATPEKYREYYQGKYHLNDAEMDAFETEQRALSERWSTPNRLAIAAHCRERGIALASHDDATAAHVHESLALGSVIAEFPTTETAAQASHASGMKVLMGAPNIVRGGSHSGNVAASHLAEQGLLDILSSDYYPASLLDAAFRLAADERNPFTLPQTVAMVSANPAQSVGLDDRGRIADGLRADLVLAHHSHGQVRIRQVWAQGRQVF</sequence>
<dbReference type="SUPFAM" id="SSF51556">
    <property type="entry name" value="Metallo-dependent hydrolases"/>
    <property type="match status" value="1"/>
</dbReference>
<reference evidence="3" key="1">
    <citation type="journal article" date="2013" name="Diversity">
        <title>Genome Sequence of Dickeya solani, a New soft Rot Pathogen of Potato, Suggests its Emergence May Be Related to a Novel Combination of Non-Ribosomal Peptide/Polyketide Synthetase Clusters.</title>
        <authorList>
            <person name="Garlant L."/>
            <person name="Koskinen P."/>
            <person name="Rouhiainen L."/>
            <person name="Laine P."/>
            <person name="Paulin L."/>
            <person name="Auvinen P."/>
            <person name="Holm L."/>
            <person name="Pirhonen M."/>
        </authorList>
    </citation>
    <scope>NUCLEOTIDE SEQUENCE [LARGE SCALE GENOMIC DNA]</scope>
    <source>
        <strain evidence="3">D s0432-1</strain>
    </source>
</reference>
<dbReference type="CDD" id="cd01306">
    <property type="entry name" value="PhnM"/>
    <property type="match status" value="1"/>
</dbReference>
<dbReference type="NCBIfam" id="NF011984">
    <property type="entry name" value="PRK15446.1-5"/>
    <property type="match status" value="1"/>
</dbReference>
<gene>
    <name evidence="2" type="ORF">A544_1529</name>
</gene>
<dbReference type="PIRSF" id="PIRSF038971">
    <property type="entry name" value="PhnM"/>
    <property type="match status" value="1"/>
</dbReference>
<dbReference type="Gene3D" id="2.30.40.10">
    <property type="entry name" value="Urease, subunit C, domain 1"/>
    <property type="match status" value="1"/>
</dbReference>
<dbReference type="Proteomes" id="UP000017142">
    <property type="component" value="Unassembled WGS sequence"/>
</dbReference>
<dbReference type="RefSeq" id="WP_022632982.1">
    <property type="nucleotide sequence ID" value="NZ_AMWE01000002.1"/>
</dbReference>
<dbReference type="GeneID" id="43520237"/>
<feature type="domain" description="Amidohydrolase 3" evidence="1">
    <location>
        <begin position="231"/>
        <end position="395"/>
    </location>
</feature>
<dbReference type="Pfam" id="PF07969">
    <property type="entry name" value="Amidohydro_3"/>
    <property type="match status" value="1"/>
</dbReference>
<dbReference type="GO" id="GO:0019700">
    <property type="term" value="P:organic phosphonate catabolic process"/>
    <property type="evidence" value="ECO:0007669"/>
    <property type="project" value="InterPro"/>
</dbReference>
<proteinExistence type="predicted"/>
<dbReference type="NCBIfam" id="NF011981">
    <property type="entry name" value="PRK15446.1-2"/>
    <property type="match status" value="1"/>
</dbReference>
<accession>A0AAV3KBZ5</accession>
<dbReference type="AlphaFoldDB" id="A0AAV3KBZ5"/>
<dbReference type="InterPro" id="IPR032466">
    <property type="entry name" value="Metal_Hydrolase"/>
</dbReference>
<dbReference type="PANTHER" id="PTHR43135:SF3">
    <property type="entry name" value="ALPHA-D-RIBOSE 1-METHYLPHOSPHONATE 5-TRIPHOSPHATE DIPHOSPHATASE"/>
    <property type="match status" value="1"/>
</dbReference>
<dbReference type="InterPro" id="IPR051781">
    <property type="entry name" value="Metallo-dep_Hydrolase"/>
</dbReference>
<name>A0AAV3KBZ5_9GAMM</name>
<evidence type="ECO:0000313" key="2">
    <source>
        <dbReference type="EMBL" id="ERO58353.1"/>
    </source>
</evidence>
<dbReference type="InterPro" id="IPR013108">
    <property type="entry name" value="Amidohydro_3"/>
</dbReference>
<dbReference type="InterPro" id="IPR011059">
    <property type="entry name" value="Metal-dep_hydrolase_composite"/>
</dbReference>
<dbReference type="SUPFAM" id="SSF51338">
    <property type="entry name" value="Composite domain of metallo-dependent hydrolases"/>
    <property type="match status" value="1"/>
</dbReference>
<evidence type="ECO:0000313" key="3">
    <source>
        <dbReference type="Proteomes" id="UP000017142"/>
    </source>
</evidence>